<dbReference type="InterPro" id="IPR016181">
    <property type="entry name" value="Acyl_CoA_acyltransferase"/>
</dbReference>
<dbReference type="InterPro" id="IPR050832">
    <property type="entry name" value="Bact_Acetyltransf"/>
</dbReference>
<protein>
    <submittedName>
        <fullName evidence="4">Acetyltransferase, GNAT family</fullName>
    </submittedName>
</protein>
<proteinExistence type="predicted"/>
<evidence type="ECO:0000256" key="1">
    <source>
        <dbReference type="ARBA" id="ARBA00022679"/>
    </source>
</evidence>
<dbReference type="CDD" id="cd04301">
    <property type="entry name" value="NAT_SF"/>
    <property type="match status" value="1"/>
</dbReference>
<dbReference type="PROSITE" id="PS51186">
    <property type="entry name" value="GNAT"/>
    <property type="match status" value="1"/>
</dbReference>
<evidence type="ECO:0000259" key="3">
    <source>
        <dbReference type="PROSITE" id="PS51186"/>
    </source>
</evidence>
<accession>J9BZT4</accession>
<dbReference type="EMBL" id="AMCI01007198">
    <property type="protein sequence ID" value="EJW93040.1"/>
    <property type="molecule type" value="Genomic_DNA"/>
</dbReference>
<dbReference type="InterPro" id="IPR000182">
    <property type="entry name" value="GNAT_dom"/>
</dbReference>
<evidence type="ECO:0000256" key="2">
    <source>
        <dbReference type="ARBA" id="ARBA00023315"/>
    </source>
</evidence>
<comment type="caution">
    <text evidence="4">The sequence shown here is derived from an EMBL/GenBank/DDBJ whole genome shotgun (WGS) entry which is preliminary data.</text>
</comment>
<gene>
    <name evidence="4" type="ORF">EVA_18870</name>
</gene>
<dbReference type="Gene3D" id="3.40.630.30">
    <property type="match status" value="1"/>
</dbReference>
<dbReference type="AlphaFoldDB" id="J9BZT4"/>
<sequence>MMKRELENAPVLVLKELTVYTQKQFMELGVLMKQLSDRVTLTEESLKAVVDDPNCRLYVLCDGEERIVGCATLCVFHSPTGRKASVEDVVVSEDLRGWHLGRRLMEHLLAEARTLAPIELHLTSKPTRVAANALYQSLGFVRKETNAYTLRLFM</sequence>
<dbReference type="SUPFAM" id="SSF55729">
    <property type="entry name" value="Acyl-CoA N-acyltransferases (Nat)"/>
    <property type="match status" value="1"/>
</dbReference>
<dbReference type="PANTHER" id="PTHR43877">
    <property type="entry name" value="AMINOALKYLPHOSPHONATE N-ACETYLTRANSFERASE-RELATED-RELATED"/>
    <property type="match status" value="1"/>
</dbReference>
<dbReference type="Pfam" id="PF00583">
    <property type="entry name" value="Acetyltransf_1"/>
    <property type="match status" value="1"/>
</dbReference>
<dbReference type="GO" id="GO:0016747">
    <property type="term" value="F:acyltransferase activity, transferring groups other than amino-acyl groups"/>
    <property type="evidence" value="ECO:0007669"/>
    <property type="project" value="InterPro"/>
</dbReference>
<name>J9BZT4_9ZZZZ</name>
<reference evidence="4" key="1">
    <citation type="journal article" date="2012" name="PLoS ONE">
        <title>Gene sets for utilization of primary and secondary nutrition supplies in the distal gut of endangered iberian lynx.</title>
        <authorList>
            <person name="Alcaide M."/>
            <person name="Messina E."/>
            <person name="Richter M."/>
            <person name="Bargiela R."/>
            <person name="Peplies J."/>
            <person name="Huws S.A."/>
            <person name="Newbold C.J."/>
            <person name="Golyshin P.N."/>
            <person name="Simon M.A."/>
            <person name="Lopez G."/>
            <person name="Yakimov M.M."/>
            <person name="Ferrer M."/>
        </authorList>
    </citation>
    <scope>NUCLEOTIDE SEQUENCE</scope>
</reference>
<keyword evidence="1 4" id="KW-0808">Transferase</keyword>
<evidence type="ECO:0000313" key="4">
    <source>
        <dbReference type="EMBL" id="EJW93040.1"/>
    </source>
</evidence>
<keyword evidence="2" id="KW-0012">Acyltransferase</keyword>
<feature type="domain" description="N-acetyltransferase" evidence="3">
    <location>
        <begin position="12"/>
        <end position="154"/>
    </location>
</feature>
<organism evidence="4">
    <name type="scientific">gut metagenome</name>
    <dbReference type="NCBI Taxonomy" id="749906"/>
    <lineage>
        <taxon>unclassified sequences</taxon>
        <taxon>metagenomes</taxon>
        <taxon>organismal metagenomes</taxon>
    </lineage>
</organism>